<dbReference type="Proteomes" id="UP001150925">
    <property type="component" value="Unassembled WGS sequence"/>
</dbReference>
<dbReference type="Pfam" id="PF01435">
    <property type="entry name" value="Peptidase_M48"/>
    <property type="match status" value="1"/>
</dbReference>
<comment type="similarity">
    <text evidence="6">Belongs to the peptidase M48 family.</text>
</comment>
<evidence type="ECO:0000256" key="2">
    <source>
        <dbReference type="ARBA" id="ARBA00022723"/>
    </source>
</evidence>
<proteinExistence type="inferred from homology"/>
<dbReference type="GO" id="GO:0005743">
    <property type="term" value="C:mitochondrial inner membrane"/>
    <property type="evidence" value="ECO:0007669"/>
    <property type="project" value="TreeGrafter"/>
</dbReference>
<name>A0A9W8AMG2_9FUNG</name>
<dbReference type="InterPro" id="IPR001915">
    <property type="entry name" value="Peptidase_M48"/>
</dbReference>
<reference evidence="8" key="1">
    <citation type="submission" date="2022-07" db="EMBL/GenBank/DDBJ databases">
        <title>Phylogenomic reconstructions and comparative analyses of Kickxellomycotina fungi.</title>
        <authorList>
            <person name="Reynolds N.K."/>
            <person name="Stajich J.E."/>
            <person name="Barry K."/>
            <person name="Grigoriev I.V."/>
            <person name="Crous P."/>
            <person name="Smith M.E."/>
        </authorList>
    </citation>
    <scope>NUCLEOTIDE SEQUENCE</scope>
    <source>
        <strain evidence="8">RSA 1196</strain>
    </source>
</reference>
<comment type="caution">
    <text evidence="8">The sequence shown here is derived from an EMBL/GenBank/DDBJ whole genome shotgun (WGS) entry which is preliminary data.</text>
</comment>
<evidence type="ECO:0000313" key="9">
    <source>
        <dbReference type="Proteomes" id="UP001150925"/>
    </source>
</evidence>
<keyword evidence="4 6" id="KW-0862">Zinc</keyword>
<evidence type="ECO:0000313" key="8">
    <source>
        <dbReference type="EMBL" id="KAJ1954993.1"/>
    </source>
</evidence>
<dbReference type="GO" id="GO:0004222">
    <property type="term" value="F:metalloendopeptidase activity"/>
    <property type="evidence" value="ECO:0007669"/>
    <property type="project" value="InterPro"/>
</dbReference>
<evidence type="ECO:0000256" key="6">
    <source>
        <dbReference type="RuleBase" id="RU003983"/>
    </source>
</evidence>
<dbReference type="InterPro" id="IPR051156">
    <property type="entry name" value="Mito/Outer_Membr_Metalloprot"/>
</dbReference>
<dbReference type="GO" id="GO:0034982">
    <property type="term" value="P:mitochondrial protein processing"/>
    <property type="evidence" value="ECO:0007669"/>
    <property type="project" value="TreeGrafter"/>
</dbReference>
<keyword evidence="5 6" id="KW-0482">Metalloprotease</keyword>
<accession>A0A9W8AMG2</accession>
<protein>
    <submittedName>
        <fullName evidence="8">Metalloendopeptidase</fullName>
    </submittedName>
</protein>
<feature type="domain" description="Peptidase M48" evidence="7">
    <location>
        <begin position="147"/>
        <end position="319"/>
    </location>
</feature>
<dbReference type="OrthoDB" id="7464992at2759"/>
<dbReference type="PANTHER" id="PTHR22726:SF1">
    <property type="entry name" value="METALLOENDOPEPTIDASE OMA1, MITOCHONDRIAL"/>
    <property type="match status" value="1"/>
</dbReference>
<keyword evidence="9" id="KW-1185">Reference proteome</keyword>
<dbReference type="GO" id="GO:0006515">
    <property type="term" value="P:protein quality control for misfolded or incompletely synthesized proteins"/>
    <property type="evidence" value="ECO:0007669"/>
    <property type="project" value="TreeGrafter"/>
</dbReference>
<dbReference type="AlphaFoldDB" id="A0A9W8AMG2"/>
<keyword evidence="3 6" id="KW-0378">Hydrolase</keyword>
<organism evidence="8 9">
    <name type="scientific">Dispira parvispora</name>
    <dbReference type="NCBI Taxonomy" id="1520584"/>
    <lineage>
        <taxon>Eukaryota</taxon>
        <taxon>Fungi</taxon>
        <taxon>Fungi incertae sedis</taxon>
        <taxon>Zoopagomycota</taxon>
        <taxon>Kickxellomycotina</taxon>
        <taxon>Dimargaritomycetes</taxon>
        <taxon>Dimargaritales</taxon>
        <taxon>Dimargaritaceae</taxon>
        <taxon>Dispira</taxon>
    </lineage>
</organism>
<evidence type="ECO:0000256" key="5">
    <source>
        <dbReference type="ARBA" id="ARBA00023049"/>
    </source>
</evidence>
<gene>
    <name evidence="8" type="primary">OMA1</name>
    <name evidence="8" type="ORF">IWQ62_005629</name>
</gene>
<keyword evidence="1 6" id="KW-0645">Protease</keyword>
<keyword evidence="2" id="KW-0479">Metal-binding</keyword>
<dbReference type="GO" id="GO:0046872">
    <property type="term" value="F:metal ion binding"/>
    <property type="evidence" value="ECO:0007669"/>
    <property type="project" value="UniProtKB-KW"/>
</dbReference>
<evidence type="ECO:0000259" key="7">
    <source>
        <dbReference type="Pfam" id="PF01435"/>
    </source>
</evidence>
<sequence>MGTRLRFPNFGLLRSSYGQLGRQGVTPRPLFPRHFPPGTFSFPTLPQAVGTQRSVFYFRVSPPPKRFGNKKPLLQSKHLWQWVAVGGTGITIYYLAHLEEAPITGRRRFMAVSDKEMEIIAKQSYQEIMEQYGSHILPPTHRYSVFVRRIAERIIRASGMDALNWEFYVIDSPEHNAFVLPGGKVFVFTGILPIVKDADGLATVLGHEIAHQLAGHHAEKMSYGKFLQIIQFLVSFFVDPSFMSFNRLFLELGILLPNSRKCETEADMIGLQLMAQACFDPKAAVGLWERMSEAESQVNLEYLSTHPNSRGRIQRIKEWLPDAEQKMIDSSCHEEAYFLTKMFPKRNINW</sequence>
<comment type="cofactor">
    <cofactor evidence="6">
        <name>Zn(2+)</name>
        <dbReference type="ChEBI" id="CHEBI:29105"/>
    </cofactor>
    <text evidence="6">Binds 1 zinc ion per subunit.</text>
</comment>
<dbReference type="EMBL" id="JANBPY010002440">
    <property type="protein sequence ID" value="KAJ1954993.1"/>
    <property type="molecule type" value="Genomic_DNA"/>
</dbReference>
<dbReference type="CDD" id="cd07331">
    <property type="entry name" value="M48C_Oma1_like"/>
    <property type="match status" value="1"/>
</dbReference>
<dbReference type="PANTHER" id="PTHR22726">
    <property type="entry name" value="METALLOENDOPEPTIDASE OMA1"/>
    <property type="match status" value="1"/>
</dbReference>
<evidence type="ECO:0000256" key="1">
    <source>
        <dbReference type="ARBA" id="ARBA00022670"/>
    </source>
</evidence>
<dbReference type="Gene3D" id="3.30.2010.10">
    <property type="entry name" value="Metalloproteases ('zincins'), catalytic domain"/>
    <property type="match status" value="1"/>
</dbReference>
<evidence type="ECO:0000256" key="4">
    <source>
        <dbReference type="ARBA" id="ARBA00022833"/>
    </source>
</evidence>
<evidence type="ECO:0000256" key="3">
    <source>
        <dbReference type="ARBA" id="ARBA00022801"/>
    </source>
</evidence>